<dbReference type="OrthoDB" id="3783029at2"/>
<keyword evidence="3" id="KW-1185">Reference proteome</keyword>
<dbReference type="KEGG" id="ail:FLP10_06610"/>
<keyword evidence="1" id="KW-1133">Transmembrane helix</keyword>
<reference evidence="2 3" key="1">
    <citation type="submission" date="2019-09" db="EMBL/GenBank/DDBJ databases">
        <title>Genome sequencing of strain KACC 19306.</title>
        <authorList>
            <person name="Heo J."/>
            <person name="Kim S.-J."/>
            <person name="Kim J.-S."/>
            <person name="Hong S.-B."/>
            <person name="Kwon S.-W."/>
        </authorList>
    </citation>
    <scope>NUCLEOTIDE SEQUENCE [LARGE SCALE GENOMIC DNA]</scope>
    <source>
        <strain evidence="2 3">KACC 19306</strain>
    </source>
</reference>
<evidence type="ECO:0000313" key="2">
    <source>
        <dbReference type="EMBL" id="QEO16110.1"/>
    </source>
</evidence>
<keyword evidence="1" id="KW-0812">Transmembrane</keyword>
<evidence type="ECO:0000313" key="3">
    <source>
        <dbReference type="Proteomes" id="UP000324678"/>
    </source>
</evidence>
<gene>
    <name evidence="2" type="ORF">FLP10_06610</name>
</gene>
<proteinExistence type="predicted"/>
<accession>A0A5C1YLE0</accession>
<protein>
    <submittedName>
        <fullName evidence="2">Cell wall protein</fullName>
    </submittedName>
</protein>
<sequence>MTLAGSTVSPSCEADVPWIDYRVVLTDPDSQATSHEATLVLSGGGNTHSIPLGTIGSDGVLTGRVLWPGASIGADGRGDGWPGWAFVDGEWVETDGNFAWTRQEIQAEITVNPEIPVALSYPPATPLCLVAPPAEASPAGGDAASATDPGLASTGFDGAAWIGIGAGALGLIAVGGIALAIARRRRTSE</sequence>
<keyword evidence="1" id="KW-0472">Membrane</keyword>
<dbReference type="AlphaFoldDB" id="A0A5C1YLE0"/>
<dbReference type="Proteomes" id="UP000324678">
    <property type="component" value="Chromosome"/>
</dbReference>
<dbReference type="EMBL" id="CP043505">
    <property type="protein sequence ID" value="QEO16110.1"/>
    <property type="molecule type" value="Genomic_DNA"/>
</dbReference>
<evidence type="ECO:0000256" key="1">
    <source>
        <dbReference type="SAM" id="Phobius"/>
    </source>
</evidence>
<feature type="transmembrane region" description="Helical" evidence="1">
    <location>
        <begin position="159"/>
        <end position="182"/>
    </location>
</feature>
<organism evidence="2 3">
    <name type="scientific">Agromyces intestinalis</name>
    <dbReference type="NCBI Taxonomy" id="2592652"/>
    <lineage>
        <taxon>Bacteria</taxon>
        <taxon>Bacillati</taxon>
        <taxon>Actinomycetota</taxon>
        <taxon>Actinomycetes</taxon>
        <taxon>Micrococcales</taxon>
        <taxon>Microbacteriaceae</taxon>
        <taxon>Agromyces</taxon>
    </lineage>
</organism>
<name>A0A5C1YLE0_9MICO</name>